<accession>A0A3Q9BPW6</accession>
<keyword evidence="1" id="KW-0472">Membrane</keyword>
<evidence type="ECO:0000313" key="2">
    <source>
        <dbReference type="EMBL" id="AZP11785.1"/>
    </source>
</evidence>
<name>A0A3Q9BPW6_9BURK</name>
<reference evidence="2 3" key="1">
    <citation type="journal article" date="2011" name="Int. J. Syst. Evol. Microbiol.">
        <title>Description of Undibacterium oligocarboniphilum sp. nov., isolated from purified water, and Undibacterium pigrum strain CCUG 49012 as the type strain of Undibacterium parvum sp. nov., and emended descriptions of the genus Undibacterium and the species Undibacterium pigrum.</title>
        <authorList>
            <person name="Eder W."/>
            <person name="Wanner G."/>
            <person name="Ludwig W."/>
            <person name="Busse H.J."/>
            <person name="Ziemke-Kageler F."/>
            <person name="Lang E."/>
        </authorList>
    </citation>
    <scope>NUCLEOTIDE SEQUENCE [LARGE SCALE GENOMIC DNA]</scope>
    <source>
        <strain evidence="2 3">DSM 23061</strain>
    </source>
</reference>
<organism evidence="2 3">
    <name type="scientific">Undibacterium parvum</name>
    <dbReference type="NCBI Taxonomy" id="401471"/>
    <lineage>
        <taxon>Bacteria</taxon>
        <taxon>Pseudomonadati</taxon>
        <taxon>Pseudomonadota</taxon>
        <taxon>Betaproteobacteria</taxon>
        <taxon>Burkholderiales</taxon>
        <taxon>Oxalobacteraceae</taxon>
        <taxon>Undibacterium</taxon>
    </lineage>
</organism>
<sequence length="117" mass="14034">MQRYLPFWLANLIEDLLIILLPLFQIMPKVYKHIIKRDLIAWYGEIKLLEDEVWENYPPEPEQFQAWMKEIEEIAARVNQLEMPQSHFNEIYILKQSNGIVRERILLKHAESGARTS</sequence>
<evidence type="ECO:0000313" key="3">
    <source>
        <dbReference type="Proteomes" id="UP000275663"/>
    </source>
</evidence>
<protein>
    <submittedName>
        <fullName evidence="2">Uncharacterized protein</fullName>
    </submittedName>
</protein>
<dbReference type="RefSeq" id="WP_126127170.1">
    <property type="nucleotide sequence ID" value="NZ_CP034464.1"/>
</dbReference>
<dbReference type="EMBL" id="CP034464">
    <property type="protein sequence ID" value="AZP11785.1"/>
    <property type="molecule type" value="Genomic_DNA"/>
</dbReference>
<dbReference type="KEGG" id="upv:EJN92_07105"/>
<dbReference type="OrthoDB" id="237270at2"/>
<dbReference type="Proteomes" id="UP000275663">
    <property type="component" value="Chromosome"/>
</dbReference>
<keyword evidence="1" id="KW-1133">Transmembrane helix</keyword>
<gene>
    <name evidence="2" type="ORF">EJN92_07105</name>
</gene>
<dbReference type="AlphaFoldDB" id="A0A3Q9BPW6"/>
<feature type="transmembrane region" description="Helical" evidence="1">
    <location>
        <begin position="6"/>
        <end position="27"/>
    </location>
</feature>
<evidence type="ECO:0000256" key="1">
    <source>
        <dbReference type="SAM" id="Phobius"/>
    </source>
</evidence>
<proteinExistence type="predicted"/>
<keyword evidence="3" id="KW-1185">Reference proteome</keyword>
<keyword evidence="1" id="KW-0812">Transmembrane</keyword>